<dbReference type="GO" id="GO:0003677">
    <property type="term" value="F:DNA binding"/>
    <property type="evidence" value="ECO:0007669"/>
    <property type="project" value="InterPro"/>
</dbReference>
<dbReference type="EMBL" id="AAGLQK010000029">
    <property type="protein sequence ID" value="EBP4059995.1"/>
    <property type="molecule type" value="Genomic_DNA"/>
</dbReference>
<accession>A0A5U3G175</accession>
<dbReference type="SUPFAM" id="SSF47413">
    <property type="entry name" value="lambda repressor-like DNA-binding domains"/>
    <property type="match status" value="1"/>
</dbReference>
<dbReference type="Gene3D" id="1.10.260.40">
    <property type="entry name" value="lambda repressor-like DNA-binding domains"/>
    <property type="match status" value="1"/>
</dbReference>
<evidence type="ECO:0008006" key="2">
    <source>
        <dbReference type="Google" id="ProtNLM"/>
    </source>
</evidence>
<name>A0A5U3G175_SALET</name>
<reference evidence="1" key="1">
    <citation type="submission" date="2018-07" db="EMBL/GenBank/DDBJ databases">
        <authorList>
            <consortium name="GenomeTrakr network: Whole genome sequencing for foodborne pathogen traceback"/>
        </authorList>
    </citation>
    <scope>NUCLEOTIDE SEQUENCE</scope>
    <source>
        <strain evidence="1">MDH-2013-00175</strain>
    </source>
</reference>
<organism evidence="1">
    <name type="scientific">Salmonella enterica I</name>
    <dbReference type="NCBI Taxonomy" id="59201"/>
    <lineage>
        <taxon>Bacteria</taxon>
        <taxon>Pseudomonadati</taxon>
        <taxon>Pseudomonadota</taxon>
        <taxon>Gammaproteobacteria</taxon>
        <taxon>Enterobacterales</taxon>
        <taxon>Enterobacteriaceae</taxon>
        <taxon>Salmonella</taxon>
    </lineage>
</organism>
<dbReference type="Pfam" id="PF14549">
    <property type="entry name" value="P22_Cro"/>
    <property type="match status" value="1"/>
</dbReference>
<dbReference type="InterPro" id="IPR010982">
    <property type="entry name" value="Lambda_DNA-bd_dom_sf"/>
</dbReference>
<protein>
    <recommendedName>
        <fullName evidence="2">Cro/Cl family transcriptional regulator</fullName>
    </recommendedName>
</protein>
<evidence type="ECO:0000313" key="1">
    <source>
        <dbReference type="EMBL" id="EBP4059995.1"/>
    </source>
</evidence>
<gene>
    <name evidence="1" type="ORF">Z599_19955</name>
</gene>
<proteinExistence type="predicted"/>
<dbReference type="AlphaFoldDB" id="A0A5U3G175"/>
<comment type="caution">
    <text evidence="1">The sequence shown here is derived from an EMBL/GenBank/DDBJ whole genome shotgun (WGS) entry which is preliminary data.</text>
</comment>
<sequence length="71" mass="7826">MKKTEVLTHFGGTSATGKALGISKSTVSLWGEIIPWRYALLVSEVTGNAIKFDRTDYPDRFSSTESDRETA</sequence>